<dbReference type="AlphaFoldDB" id="A0A329KCJ5"/>
<dbReference type="Gene3D" id="3.40.250.10">
    <property type="entry name" value="Rhodanese-like domain"/>
    <property type="match status" value="1"/>
</dbReference>
<accession>A0A329KCJ5</accession>
<name>A0A329KCJ5_9MYCO</name>
<sequence>MSAPTADAITSAELRKQLESSPAPRIVDVRTPAEFETSHISGSYNVPLDVLDEHTREVAQLLGGDDEVVLVCRSGQRSTKAQTLLRNAGLTGGRVLENGIIDWEGQGFAVDRGAARWDLERQVRLVAGSVVLSSVLGSVALPRLKWVAAAIGGGLTFAALTNTCAMATALSKLPYNRGATTDPETVLSALSTAAG</sequence>
<dbReference type="Pfam" id="PF11127">
    <property type="entry name" value="YgaP-like_TM"/>
    <property type="match status" value="1"/>
</dbReference>
<reference evidence="2 3" key="1">
    <citation type="submission" date="2018-06" db="EMBL/GenBank/DDBJ databases">
        <title>NTM in soil in Japan.</title>
        <authorList>
            <person name="Ohya K."/>
        </authorList>
    </citation>
    <scope>NUCLEOTIDE SEQUENCE [LARGE SCALE GENOMIC DNA]</scope>
    <source>
        <strain evidence="2 3">GF76</strain>
    </source>
</reference>
<dbReference type="RefSeq" id="WP_112709592.1">
    <property type="nucleotide sequence ID" value="NZ_QMEU01000060.1"/>
</dbReference>
<dbReference type="InterPro" id="IPR001763">
    <property type="entry name" value="Rhodanese-like_dom"/>
</dbReference>
<dbReference type="SMART" id="SM00450">
    <property type="entry name" value="RHOD"/>
    <property type="match status" value="1"/>
</dbReference>
<dbReference type="InterPro" id="IPR036873">
    <property type="entry name" value="Rhodanese-like_dom_sf"/>
</dbReference>
<proteinExistence type="predicted"/>
<dbReference type="EMBL" id="QMEU01000060">
    <property type="protein sequence ID" value="RAU92799.1"/>
    <property type="molecule type" value="Genomic_DNA"/>
</dbReference>
<protein>
    <submittedName>
        <fullName evidence="2">Sulfurtransferase</fullName>
    </submittedName>
</protein>
<dbReference type="Gene3D" id="6.10.140.1340">
    <property type="match status" value="1"/>
</dbReference>
<dbReference type="PANTHER" id="PTHR45431:SF3">
    <property type="entry name" value="RHODANESE-LIKE DOMAIN-CONTAINING PROTEIN 15, CHLOROPLASTIC"/>
    <property type="match status" value="1"/>
</dbReference>
<comment type="caution">
    <text evidence="2">The sequence shown here is derived from an EMBL/GenBank/DDBJ whole genome shotgun (WGS) entry which is preliminary data.</text>
</comment>
<gene>
    <name evidence="2" type="ORF">DQP58_17800</name>
</gene>
<dbReference type="Proteomes" id="UP000250347">
    <property type="component" value="Unassembled WGS sequence"/>
</dbReference>
<dbReference type="PANTHER" id="PTHR45431">
    <property type="entry name" value="RHODANESE-LIKE DOMAIN-CONTAINING PROTEIN 15, CHLOROPLASTIC"/>
    <property type="match status" value="1"/>
</dbReference>
<dbReference type="Pfam" id="PF00581">
    <property type="entry name" value="Rhodanese"/>
    <property type="match status" value="1"/>
</dbReference>
<dbReference type="InterPro" id="IPR021309">
    <property type="entry name" value="YgaP-like_TM"/>
</dbReference>
<dbReference type="CDD" id="cd00158">
    <property type="entry name" value="RHOD"/>
    <property type="match status" value="1"/>
</dbReference>
<feature type="domain" description="Rhodanese" evidence="1">
    <location>
        <begin position="20"/>
        <end position="112"/>
    </location>
</feature>
<evidence type="ECO:0000259" key="1">
    <source>
        <dbReference type="PROSITE" id="PS50206"/>
    </source>
</evidence>
<evidence type="ECO:0000313" key="3">
    <source>
        <dbReference type="Proteomes" id="UP000250347"/>
    </source>
</evidence>
<dbReference type="PROSITE" id="PS50206">
    <property type="entry name" value="RHODANESE_3"/>
    <property type="match status" value="1"/>
</dbReference>
<dbReference type="SUPFAM" id="SSF52821">
    <property type="entry name" value="Rhodanese/Cell cycle control phosphatase"/>
    <property type="match status" value="1"/>
</dbReference>
<dbReference type="InterPro" id="IPR052367">
    <property type="entry name" value="Thiosulfate_ST/Rhodanese-like"/>
</dbReference>
<evidence type="ECO:0000313" key="2">
    <source>
        <dbReference type="EMBL" id="RAU92799.1"/>
    </source>
</evidence>
<organism evidence="2 3">
    <name type="scientific">Mycobacterium colombiense</name>
    <dbReference type="NCBI Taxonomy" id="339268"/>
    <lineage>
        <taxon>Bacteria</taxon>
        <taxon>Bacillati</taxon>
        <taxon>Actinomycetota</taxon>
        <taxon>Actinomycetes</taxon>
        <taxon>Mycobacteriales</taxon>
        <taxon>Mycobacteriaceae</taxon>
        <taxon>Mycobacterium</taxon>
        <taxon>Mycobacterium avium complex (MAC)</taxon>
    </lineage>
</organism>